<dbReference type="InterPro" id="IPR050546">
    <property type="entry name" value="Glycosyl_Hydrlase_16"/>
</dbReference>
<gene>
    <name evidence="3" type="ORF">TVAG_359060</name>
</gene>
<dbReference type="PANTHER" id="PTHR10963">
    <property type="entry name" value="GLYCOSYL HYDROLASE-RELATED"/>
    <property type="match status" value="1"/>
</dbReference>
<organism evidence="3 4">
    <name type="scientific">Trichomonas vaginalis (strain ATCC PRA-98 / G3)</name>
    <dbReference type="NCBI Taxonomy" id="412133"/>
    <lineage>
        <taxon>Eukaryota</taxon>
        <taxon>Metamonada</taxon>
        <taxon>Parabasalia</taxon>
        <taxon>Trichomonadida</taxon>
        <taxon>Trichomonadidae</taxon>
        <taxon>Trichomonas</taxon>
    </lineage>
</organism>
<dbReference type="OrthoDB" id="4781at2759"/>
<dbReference type="RefSeq" id="XP_001323349.1">
    <property type="nucleotide sequence ID" value="XM_001323314.1"/>
</dbReference>
<dbReference type="InterPro" id="IPR000757">
    <property type="entry name" value="Beta-glucanase-like"/>
</dbReference>
<reference evidence="3" key="2">
    <citation type="journal article" date="2007" name="Science">
        <title>Draft genome sequence of the sexually transmitted pathogen Trichomonas vaginalis.</title>
        <authorList>
            <person name="Carlton J.M."/>
            <person name="Hirt R.P."/>
            <person name="Silva J.C."/>
            <person name="Delcher A.L."/>
            <person name="Schatz M."/>
            <person name="Zhao Q."/>
            <person name="Wortman J.R."/>
            <person name="Bidwell S.L."/>
            <person name="Alsmark U.C.M."/>
            <person name="Besteiro S."/>
            <person name="Sicheritz-Ponten T."/>
            <person name="Noel C.J."/>
            <person name="Dacks J.B."/>
            <person name="Foster P.G."/>
            <person name="Simillion C."/>
            <person name="Van de Peer Y."/>
            <person name="Miranda-Saavedra D."/>
            <person name="Barton G.J."/>
            <person name="Westrop G.D."/>
            <person name="Mueller S."/>
            <person name="Dessi D."/>
            <person name="Fiori P.L."/>
            <person name="Ren Q."/>
            <person name="Paulsen I."/>
            <person name="Zhang H."/>
            <person name="Bastida-Corcuera F.D."/>
            <person name="Simoes-Barbosa A."/>
            <person name="Brown M.T."/>
            <person name="Hayes R.D."/>
            <person name="Mukherjee M."/>
            <person name="Okumura C.Y."/>
            <person name="Schneider R."/>
            <person name="Smith A.J."/>
            <person name="Vanacova S."/>
            <person name="Villalvazo M."/>
            <person name="Haas B.J."/>
            <person name="Pertea M."/>
            <person name="Feldblyum T.V."/>
            <person name="Utterback T.R."/>
            <person name="Shu C.L."/>
            <person name="Osoegawa K."/>
            <person name="de Jong P.J."/>
            <person name="Hrdy I."/>
            <person name="Horvathova L."/>
            <person name="Zubacova Z."/>
            <person name="Dolezal P."/>
            <person name="Malik S.B."/>
            <person name="Logsdon J.M. Jr."/>
            <person name="Henze K."/>
            <person name="Gupta A."/>
            <person name="Wang C.C."/>
            <person name="Dunne R.L."/>
            <person name="Upcroft J.A."/>
            <person name="Upcroft P."/>
            <person name="White O."/>
            <person name="Salzberg S.L."/>
            <person name="Tang P."/>
            <person name="Chiu C.-H."/>
            <person name="Lee Y.-S."/>
            <person name="Embley T.M."/>
            <person name="Coombs G.H."/>
            <person name="Mottram J.C."/>
            <person name="Tachezy J."/>
            <person name="Fraser-Liggett C.M."/>
            <person name="Johnson P.J."/>
        </authorList>
    </citation>
    <scope>NUCLEOTIDE SEQUENCE [LARGE SCALE GENOMIC DNA]</scope>
    <source>
        <strain evidence="3">G3</strain>
    </source>
</reference>
<dbReference type="KEGG" id="tva:4769077"/>
<dbReference type="GO" id="GO:0005576">
    <property type="term" value="C:extracellular region"/>
    <property type="evidence" value="ECO:0000318"/>
    <property type="project" value="GO_Central"/>
</dbReference>
<keyword evidence="4" id="KW-1185">Reference proteome</keyword>
<dbReference type="Pfam" id="PF00722">
    <property type="entry name" value="Glyco_hydro_16"/>
    <property type="match status" value="1"/>
</dbReference>
<evidence type="ECO:0000259" key="2">
    <source>
        <dbReference type="PROSITE" id="PS51762"/>
    </source>
</evidence>
<dbReference type="Gene3D" id="2.60.120.200">
    <property type="match status" value="1"/>
</dbReference>
<dbReference type="SMR" id="A2E8A8"/>
<dbReference type="CDD" id="cd08023">
    <property type="entry name" value="GH16_laminarinase_like"/>
    <property type="match status" value="1"/>
</dbReference>
<dbReference type="PROSITE" id="PS51762">
    <property type="entry name" value="GH16_2"/>
    <property type="match status" value="1"/>
</dbReference>
<name>A2E8A8_TRIV3</name>
<evidence type="ECO:0000256" key="1">
    <source>
        <dbReference type="ARBA" id="ARBA00006865"/>
    </source>
</evidence>
<proteinExistence type="inferred from homology"/>
<sequence>MSGAWPAIWFLGYQDTNGQWPSCGEIDLMEYYTGDTLANNFWASETGTAGDAILTPLSYWRDHYTGNWTNLFHVWRMDWDEEAIKLYWDDELINCMLVTRGENKSPASKVKYPFLTPQYLIINLAMGAFGGTIDDKTLPMHYYVEYVRVSQQERHIDGIKCHHCQK</sequence>
<dbReference type="GO" id="GO:0004553">
    <property type="term" value="F:hydrolase activity, hydrolyzing O-glycosyl compounds"/>
    <property type="evidence" value="ECO:0007669"/>
    <property type="project" value="InterPro"/>
</dbReference>
<dbReference type="InParanoid" id="A2E8A8"/>
<dbReference type="InterPro" id="IPR013320">
    <property type="entry name" value="ConA-like_dom_sf"/>
</dbReference>
<comment type="similarity">
    <text evidence="1">Belongs to the glycosyl hydrolase 16 family.</text>
</comment>
<feature type="domain" description="GH16" evidence="2">
    <location>
        <begin position="1"/>
        <end position="155"/>
    </location>
</feature>
<protein>
    <recommendedName>
        <fullName evidence="2">GH16 domain-containing protein</fullName>
    </recommendedName>
</protein>
<dbReference type="GO" id="GO:0005975">
    <property type="term" value="P:carbohydrate metabolic process"/>
    <property type="evidence" value="ECO:0007669"/>
    <property type="project" value="InterPro"/>
</dbReference>
<dbReference type="Proteomes" id="UP000001542">
    <property type="component" value="Unassembled WGS sequence"/>
</dbReference>
<dbReference type="AlphaFoldDB" id="A2E8A8"/>
<dbReference type="VEuPathDB" id="TrichDB:TVAG_359060"/>
<accession>A2E8A8</accession>
<evidence type="ECO:0000313" key="4">
    <source>
        <dbReference type="Proteomes" id="UP000001542"/>
    </source>
</evidence>
<dbReference type="SUPFAM" id="SSF49899">
    <property type="entry name" value="Concanavalin A-like lectins/glucanases"/>
    <property type="match status" value="1"/>
</dbReference>
<reference evidence="3" key="1">
    <citation type="submission" date="2006-10" db="EMBL/GenBank/DDBJ databases">
        <authorList>
            <person name="Amadeo P."/>
            <person name="Zhao Q."/>
            <person name="Wortman J."/>
            <person name="Fraser-Liggett C."/>
            <person name="Carlton J."/>
        </authorList>
    </citation>
    <scope>NUCLEOTIDE SEQUENCE</scope>
    <source>
        <strain evidence="3">G3</strain>
    </source>
</reference>
<dbReference type="VEuPathDB" id="TrichDB:TVAGG3_1026960"/>
<dbReference type="PANTHER" id="PTHR10963:SF55">
    <property type="entry name" value="GLYCOSIDE HYDROLASE FAMILY 16 PROTEIN"/>
    <property type="match status" value="1"/>
</dbReference>
<evidence type="ECO:0000313" key="3">
    <source>
        <dbReference type="EMBL" id="EAY11126.1"/>
    </source>
</evidence>
<dbReference type="STRING" id="5722.A2E8A8"/>
<dbReference type="EMBL" id="DS113325">
    <property type="protein sequence ID" value="EAY11126.1"/>
    <property type="molecule type" value="Genomic_DNA"/>
</dbReference>